<gene>
    <name evidence="3" type="ORF">AN216_16740</name>
</gene>
<organism evidence="3 4">
    <name type="scientific">Streptomyces oceani</name>
    <dbReference type="NCBI Taxonomy" id="1075402"/>
    <lineage>
        <taxon>Bacteria</taxon>
        <taxon>Bacillati</taxon>
        <taxon>Actinomycetota</taxon>
        <taxon>Actinomycetes</taxon>
        <taxon>Kitasatosporales</taxon>
        <taxon>Streptomycetaceae</taxon>
        <taxon>Streptomyces</taxon>
    </lineage>
</organism>
<sequence>MAFSYRMATLAAVVAIPLGIAATSWALTDDPEPPQPPAKVDLESESPGRSPSASTPGSEEPSGPDKSGRPSGSPSDQVVPPPSPTDGSDDDDGPDGDDDDDSGTGDDG</sequence>
<feature type="region of interest" description="Disordered" evidence="1">
    <location>
        <begin position="26"/>
        <end position="108"/>
    </location>
</feature>
<name>A0A1E7KCQ4_9ACTN</name>
<dbReference type="OrthoDB" id="4334673at2"/>
<comment type="caution">
    <text evidence="3">The sequence shown here is derived from an EMBL/GenBank/DDBJ whole genome shotgun (WGS) entry which is preliminary data.</text>
</comment>
<feature type="compositionally biased region" description="Polar residues" evidence="1">
    <location>
        <begin position="47"/>
        <end position="57"/>
    </location>
</feature>
<evidence type="ECO:0000313" key="3">
    <source>
        <dbReference type="EMBL" id="OEV01680.1"/>
    </source>
</evidence>
<evidence type="ECO:0000256" key="1">
    <source>
        <dbReference type="SAM" id="MobiDB-lite"/>
    </source>
</evidence>
<evidence type="ECO:0008006" key="5">
    <source>
        <dbReference type="Google" id="ProtNLM"/>
    </source>
</evidence>
<dbReference type="RefSeq" id="WP_070197476.1">
    <property type="nucleotide sequence ID" value="NZ_LJGU01000131.1"/>
</dbReference>
<evidence type="ECO:0000313" key="4">
    <source>
        <dbReference type="Proteomes" id="UP000176101"/>
    </source>
</evidence>
<dbReference type="Proteomes" id="UP000176101">
    <property type="component" value="Unassembled WGS sequence"/>
</dbReference>
<feature type="compositionally biased region" description="Acidic residues" evidence="1">
    <location>
        <begin position="87"/>
        <end position="108"/>
    </location>
</feature>
<accession>A0A1E7KCQ4</accession>
<feature type="chain" id="PRO_5038378963" description="Small secreted hydrophilic protein" evidence="2">
    <location>
        <begin position="27"/>
        <end position="108"/>
    </location>
</feature>
<protein>
    <recommendedName>
        <fullName evidence="5">Small secreted hydrophilic protein</fullName>
    </recommendedName>
</protein>
<dbReference type="AlphaFoldDB" id="A0A1E7KCQ4"/>
<dbReference type="EMBL" id="LJGU01000131">
    <property type="protein sequence ID" value="OEV01680.1"/>
    <property type="molecule type" value="Genomic_DNA"/>
</dbReference>
<keyword evidence="4" id="KW-1185">Reference proteome</keyword>
<reference evidence="3 4" key="1">
    <citation type="journal article" date="2016" name="Front. Microbiol.">
        <title>Comparative Genomics Analysis of Streptomyces Species Reveals Their Adaptation to the Marine Environment and Their Diversity at the Genomic Level.</title>
        <authorList>
            <person name="Tian X."/>
            <person name="Zhang Z."/>
            <person name="Yang T."/>
            <person name="Chen M."/>
            <person name="Li J."/>
            <person name="Chen F."/>
            <person name="Yang J."/>
            <person name="Li W."/>
            <person name="Zhang B."/>
            <person name="Zhang Z."/>
            <person name="Wu J."/>
            <person name="Zhang C."/>
            <person name="Long L."/>
            <person name="Xiao J."/>
        </authorList>
    </citation>
    <scope>NUCLEOTIDE SEQUENCE [LARGE SCALE GENOMIC DNA]</scope>
    <source>
        <strain evidence="3 4">SCSIO 02100</strain>
    </source>
</reference>
<feature type="signal peptide" evidence="2">
    <location>
        <begin position="1"/>
        <end position="26"/>
    </location>
</feature>
<keyword evidence="2" id="KW-0732">Signal</keyword>
<evidence type="ECO:0000256" key="2">
    <source>
        <dbReference type="SAM" id="SignalP"/>
    </source>
</evidence>
<proteinExistence type="predicted"/>
<dbReference type="STRING" id="1075402.AN216_16740"/>